<comment type="caution">
    <text evidence="6">The sequence shown here is derived from an EMBL/GenBank/DDBJ whole genome shotgun (WGS) entry which is preliminary data.</text>
</comment>
<keyword evidence="3" id="KW-0732">Signal</keyword>
<dbReference type="PROSITE" id="PS51318">
    <property type="entry name" value="TAT"/>
    <property type="match status" value="1"/>
</dbReference>
<dbReference type="RefSeq" id="WP_344744474.1">
    <property type="nucleotide sequence ID" value="NZ_BAAAVT010000012.1"/>
</dbReference>
<accession>A0ABP6LYQ4</accession>
<dbReference type="InterPro" id="IPR030678">
    <property type="entry name" value="Peptide/Ni-bd"/>
</dbReference>
<dbReference type="Proteomes" id="UP001500236">
    <property type="component" value="Unassembled WGS sequence"/>
</dbReference>
<evidence type="ECO:0000256" key="2">
    <source>
        <dbReference type="ARBA" id="ARBA00022448"/>
    </source>
</evidence>
<dbReference type="Gene3D" id="3.10.105.10">
    <property type="entry name" value="Dipeptide-binding Protein, Domain 3"/>
    <property type="match status" value="1"/>
</dbReference>
<evidence type="ECO:0000259" key="5">
    <source>
        <dbReference type="Pfam" id="PF00496"/>
    </source>
</evidence>
<proteinExistence type="inferred from homology"/>
<dbReference type="PIRSF" id="PIRSF002741">
    <property type="entry name" value="MppA"/>
    <property type="match status" value="1"/>
</dbReference>
<name>A0ABP6LYQ4_9MICC</name>
<reference evidence="7" key="1">
    <citation type="journal article" date="2019" name="Int. J. Syst. Evol. Microbiol.">
        <title>The Global Catalogue of Microorganisms (GCM) 10K type strain sequencing project: providing services to taxonomists for standard genome sequencing and annotation.</title>
        <authorList>
            <consortium name="The Broad Institute Genomics Platform"/>
            <consortium name="The Broad Institute Genome Sequencing Center for Infectious Disease"/>
            <person name="Wu L."/>
            <person name="Ma J."/>
        </authorList>
    </citation>
    <scope>NUCLEOTIDE SEQUENCE [LARGE SCALE GENOMIC DNA]</scope>
    <source>
        <strain evidence="7">JCM 14309</strain>
    </source>
</reference>
<dbReference type="InterPro" id="IPR006311">
    <property type="entry name" value="TAT_signal"/>
</dbReference>
<dbReference type="SUPFAM" id="SSF53850">
    <property type="entry name" value="Periplasmic binding protein-like II"/>
    <property type="match status" value="1"/>
</dbReference>
<evidence type="ECO:0000313" key="6">
    <source>
        <dbReference type="EMBL" id="GAA3067789.1"/>
    </source>
</evidence>
<dbReference type="EMBL" id="BAAAVT010000012">
    <property type="protein sequence ID" value="GAA3067789.1"/>
    <property type="molecule type" value="Genomic_DNA"/>
</dbReference>
<gene>
    <name evidence="6" type="ORF">GCM10010529_20590</name>
</gene>
<feature type="region of interest" description="Disordered" evidence="4">
    <location>
        <begin position="29"/>
        <end position="51"/>
    </location>
</feature>
<evidence type="ECO:0000313" key="7">
    <source>
        <dbReference type="Proteomes" id="UP001500236"/>
    </source>
</evidence>
<dbReference type="PANTHER" id="PTHR30290">
    <property type="entry name" value="PERIPLASMIC BINDING COMPONENT OF ABC TRANSPORTER"/>
    <property type="match status" value="1"/>
</dbReference>
<keyword evidence="2" id="KW-0813">Transport</keyword>
<organism evidence="6 7">
    <name type="scientific">Nesterenkonia aethiopica</name>
    <dbReference type="NCBI Taxonomy" id="269144"/>
    <lineage>
        <taxon>Bacteria</taxon>
        <taxon>Bacillati</taxon>
        <taxon>Actinomycetota</taxon>
        <taxon>Actinomycetes</taxon>
        <taxon>Micrococcales</taxon>
        <taxon>Micrococcaceae</taxon>
        <taxon>Nesterenkonia</taxon>
    </lineage>
</organism>
<evidence type="ECO:0000256" key="4">
    <source>
        <dbReference type="SAM" id="MobiDB-lite"/>
    </source>
</evidence>
<sequence length="562" mass="61628">MAEELNRRQMLGASTAAAAAGLLLGPTAASPAASASSTAPSHVDASRDERRDRTAVIAGVSAVTSLDPSLAVDTETERVCRQVYEGLLGVDQETGATEPLLARDVDVDEAGLVHRFTLREGVLFHDATALDADAVVANVERWGRLPELHGSGNLRRTATLPFEAIFGGYLGDEDCVLESVEAEDPSTVVLTLSEPIVFLHQALTLPAFGIVSPAVLSDDDPGLVARSPVGTGAYRVMETHEGDVTLEAFPDYWNGPVTASAEETPDGPAPERVEIRAIPRSFDRLRDLQRGQVDVYDYITADNLRPLVQSGRLILQRDPFSVLYLGFNLAHPVMEDHRVREAAARAINRSDLVSEHFLEGTRPAHQFTPAALGVQSETAERYGRDLQEAQDLLDDAGYDGEPLRFYYPMTATRSYLPRPEAVYASLARDLTQAGFVIEPRPVPWDAGYLEELLEDDDRAMHLLGRNGGYRSPHSFFGPLFQRSSREFGYDSDDVQDLLHQARSETDDEQRATLYREVADVVAEDLPALPLVHPISGLALGRRVADYPMSPVLFEPFRQIRMS</sequence>
<dbReference type="InterPro" id="IPR039424">
    <property type="entry name" value="SBP_5"/>
</dbReference>
<comment type="similarity">
    <text evidence="1">Belongs to the bacterial solute-binding protein 5 family.</text>
</comment>
<feature type="domain" description="Solute-binding protein family 5" evidence="5">
    <location>
        <begin position="98"/>
        <end position="482"/>
    </location>
</feature>
<dbReference type="InterPro" id="IPR000914">
    <property type="entry name" value="SBP_5_dom"/>
</dbReference>
<evidence type="ECO:0000256" key="3">
    <source>
        <dbReference type="ARBA" id="ARBA00022729"/>
    </source>
</evidence>
<keyword evidence="7" id="KW-1185">Reference proteome</keyword>
<feature type="compositionally biased region" description="Low complexity" evidence="4">
    <location>
        <begin position="29"/>
        <end position="41"/>
    </location>
</feature>
<protein>
    <submittedName>
        <fullName evidence="6">ABC transporter substrate-binding protein</fullName>
    </submittedName>
</protein>
<dbReference type="PANTHER" id="PTHR30290:SF9">
    <property type="entry name" value="OLIGOPEPTIDE-BINDING PROTEIN APPA"/>
    <property type="match status" value="1"/>
</dbReference>
<dbReference type="Pfam" id="PF00496">
    <property type="entry name" value="SBP_bac_5"/>
    <property type="match status" value="1"/>
</dbReference>
<dbReference type="Gene3D" id="3.90.76.10">
    <property type="entry name" value="Dipeptide-binding Protein, Domain 1"/>
    <property type="match status" value="1"/>
</dbReference>
<evidence type="ECO:0000256" key="1">
    <source>
        <dbReference type="ARBA" id="ARBA00005695"/>
    </source>
</evidence>
<dbReference type="Gene3D" id="3.40.190.10">
    <property type="entry name" value="Periplasmic binding protein-like II"/>
    <property type="match status" value="1"/>
</dbReference>